<evidence type="ECO:0000256" key="9">
    <source>
        <dbReference type="ARBA" id="ARBA00035284"/>
    </source>
</evidence>
<accession>A0A162Q2H8</accession>
<evidence type="ECO:0000256" key="12">
    <source>
        <dbReference type="SAM" id="Phobius"/>
    </source>
</evidence>
<dbReference type="GO" id="GO:0005765">
    <property type="term" value="C:lysosomal membrane"/>
    <property type="evidence" value="ECO:0007669"/>
    <property type="project" value="UniProtKB-SubCell"/>
</dbReference>
<evidence type="ECO:0000256" key="2">
    <source>
        <dbReference type="ARBA" id="ARBA00004556"/>
    </source>
</evidence>
<proteinExistence type="inferred from homology"/>
<evidence type="ECO:0000256" key="11">
    <source>
        <dbReference type="ARBA" id="ARBA00046593"/>
    </source>
</evidence>
<keyword evidence="5 12" id="KW-0812">Transmembrane</keyword>
<dbReference type="PANTHER" id="PTHR13551">
    <property type="entry name" value="BRAIN PROTEIN I3"/>
    <property type="match status" value="1"/>
</dbReference>
<protein>
    <recommendedName>
        <fullName evidence="9">Membrane protein BRI3</fullName>
    </recommendedName>
    <alternativeName>
        <fullName evidence="10">Brain protein I3</fullName>
    </alternativeName>
</protein>
<organism evidence="13 14">
    <name type="scientific">Daphnia magna</name>
    <dbReference type="NCBI Taxonomy" id="35525"/>
    <lineage>
        <taxon>Eukaryota</taxon>
        <taxon>Metazoa</taxon>
        <taxon>Ecdysozoa</taxon>
        <taxon>Arthropoda</taxon>
        <taxon>Crustacea</taxon>
        <taxon>Branchiopoda</taxon>
        <taxon>Diplostraca</taxon>
        <taxon>Cladocera</taxon>
        <taxon>Anomopoda</taxon>
        <taxon>Daphniidae</taxon>
        <taxon>Daphnia</taxon>
    </lineage>
</organism>
<keyword evidence="6 12" id="KW-1133">Transmembrane helix</keyword>
<evidence type="ECO:0000256" key="3">
    <source>
        <dbReference type="ARBA" id="ARBA00008090"/>
    </source>
</evidence>
<comment type="subunit">
    <text evidence="11">Interacts with BRI3BP. Interacts with MGAT1 and IFITM3.</text>
</comment>
<keyword evidence="4" id="KW-0963">Cytoplasm</keyword>
<dbReference type="GO" id="GO:0048471">
    <property type="term" value="C:perinuclear region of cytoplasm"/>
    <property type="evidence" value="ECO:0007669"/>
    <property type="project" value="UniProtKB-SubCell"/>
</dbReference>
<dbReference type="Pfam" id="PF10164">
    <property type="entry name" value="BRI3"/>
    <property type="match status" value="1"/>
</dbReference>
<evidence type="ECO:0000313" key="14">
    <source>
        <dbReference type="Proteomes" id="UP000076858"/>
    </source>
</evidence>
<name>A0A162Q2H8_9CRUS</name>
<evidence type="ECO:0000313" key="13">
    <source>
        <dbReference type="EMBL" id="KZS19343.1"/>
    </source>
</evidence>
<evidence type="ECO:0000256" key="4">
    <source>
        <dbReference type="ARBA" id="ARBA00022490"/>
    </source>
</evidence>
<sequence>MDYHVPATNSNKLILTQIARPVQVQQSHTVIYGTSNAREHKLEAVDTSGSGSEVACDELCSHCNVGKVEKNFTFSGVLLCLICFPFGFIWLFWMMESQCNHCGKIYL</sequence>
<dbReference type="EMBL" id="LRGB01000389">
    <property type="protein sequence ID" value="KZS19343.1"/>
    <property type="molecule type" value="Genomic_DNA"/>
</dbReference>
<gene>
    <name evidence="13" type="ORF">APZ42_014268</name>
</gene>
<comment type="caution">
    <text evidence="13">The sequence shown here is derived from an EMBL/GenBank/DDBJ whole genome shotgun (WGS) entry which is preliminary data.</text>
</comment>
<evidence type="ECO:0000256" key="5">
    <source>
        <dbReference type="ARBA" id="ARBA00022692"/>
    </source>
</evidence>
<evidence type="ECO:0000256" key="1">
    <source>
        <dbReference type="ARBA" id="ARBA00004155"/>
    </source>
</evidence>
<dbReference type="InterPro" id="IPR019317">
    <property type="entry name" value="BRI3"/>
</dbReference>
<evidence type="ECO:0000256" key="10">
    <source>
        <dbReference type="ARBA" id="ARBA00035449"/>
    </source>
</evidence>
<dbReference type="Proteomes" id="UP000076858">
    <property type="component" value="Unassembled WGS sequence"/>
</dbReference>
<evidence type="ECO:0000256" key="6">
    <source>
        <dbReference type="ARBA" id="ARBA00022989"/>
    </source>
</evidence>
<dbReference type="AlphaFoldDB" id="A0A162Q2H8"/>
<comment type="similarity">
    <text evidence="3">Belongs to the BRI3 family.</text>
</comment>
<evidence type="ECO:0000256" key="7">
    <source>
        <dbReference type="ARBA" id="ARBA00023136"/>
    </source>
</evidence>
<keyword evidence="7 12" id="KW-0472">Membrane</keyword>
<comment type="subcellular location">
    <subcellularLocation>
        <location evidence="2">Cytoplasm</location>
        <location evidence="2">Perinuclear region</location>
    </subcellularLocation>
    <subcellularLocation>
        <location evidence="1">Lysosome membrane</location>
        <topology evidence="1">Multi-pass membrane protein</topology>
    </subcellularLocation>
</comment>
<keyword evidence="14" id="KW-1185">Reference proteome</keyword>
<dbReference type="PANTHER" id="PTHR13551:SF1">
    <property type="entry name" value="MEMBRANE PROTEIN BRI3"/>
    <property type="match status" value="1"/>
</dbReference>
<feature type="transmembrane region" description="Helical" evidence="12">
    <location>
        <begin position="72"/>
        <end position="93"/>
    </location>
</feature>
<reference evidence="13 14" key="1">
    <citation type="submission" date="2016-03" db="EMBL/GenBank/DDBJ databases">
        <title>EvidentialGene: Evidence-directed Construction of Genes on Genomes.</title>
        <authorList>
            <person name="Gilbert D.G."/>
            <person name="Choi J.-H."/>
            <person name="Mockaitis K."/>
            <person name="Colbourne J."/>
            <person name="Pfrender M."/>
        </authorList>
    </citation>
    <scope>NUCLEOTIDE SEQUENCE [LARGE SCALE GENOMIC DNA]</scope>
    <source>
        <strain evidence="13 14">Xinb3</strain>
        <tissue evidence="13">Complete organism</tissue>
    </source>
</reference>
<evidence type="ECO:0000256" key="8">
    <source>
        <dbReference type="ARBA" id="ARBA00023228"/>
    </source>
</evidence>
<keyword evidence="8" id="KW-0458">Lysosome</keyword>